<sequence length="153" mass="17510">MKISKVDTKGSLGRMRNCAPNSADPASEKGRPRMLDLRQETLNHGIRSKPFPYGFRDPYARISPRKHDMFSGYVMCKPMSSTTAQDVAEAYEEQVFQRFGASSMIRHDQDPRFMSEVFTRFRELLGSRQLATLGYRPQANGQQERSVQTVIRS</sequence>
<keyword evidence="3" id="KW-0548">Nucleotidyltransferase</keyword>
<feature type="region of interest" description="Disordered" evidence="1">
    <location>
        <begin position="1"/>
        <end position="32"/>
    </location>
</feature>
<dbReference type="EMBL" id="NBNE01020675">
    <property type="protein sequence ID" value="OWY91261.1"/>
    <property type="molecule type" value="Genomic_DNA"/>
</dbReference>
<keyword evidence="3" id="KW-0695">RNA-directed DNA polymerase</keyword>
<reference evidence="4" key="1">
    <citation type="submission" date="2017-03" db="EMBL/GenBank/DDBJ databases">
        <title>Phytopthora megakarya and P. palmivora, two closely related causual agents of cacao black pod achieved similar genome size and gene model numbers by different mechanisms.</title>
        <authorList>
            <person name="Ali S."/>
            <person name="Shao J."/>
            <person name="Larry D.J."/>
            <person name="Kronmiller B."/>
            <person name="Shen D."/>
            <person name="Strem M.D."/>
            <person name="Melnick R.L."/>
            <person name="Guiltinan M.J."/>
            <person name="Tyler B.M."/>
            <person name="Meinhardt L.W."/>
            <person name="Bailey B.A."/>
        </authorList>
    </citation>
    <scope>NUCLEOTIDE SEQUENCE [LARGE SCALE GENOMIC DNA]</scope>
    <source>
        <strain evidence="4">zdho120</strain>
    </source>
</reference>
<dbReference type="InterPro" id="IPR036397">
    <property type="entry name" value="RNaseH_sf"/>
</dbReference>
<accession>A0A225UE81</accession>
<dbReference type="PROSITE" id="PS50994">
    <property type="entry name" value="INTEGRASE"/>
    <property type="match status" value="1"/>
</dbReference>
<dbReference type="Proteomes" id="UP000198211">
    <property type="component" value="Unassembled WGS sequence"/>
</dbReference>
<keyword evidence="3" id="KW-0808">Transferase</keyword>
<dbReference type="GO" id="GO:0003676">
    <property type="term" value="F:nucleic acid binding"/>
    <property type="evidence" value="ECO:0007669"/>
    <property type="project" value="InterPro"/>
</dbReference>
<proteinExistence type="predicted"/>
<dbReference type="PANTHER" id="PTHR37984:SF5">
    <property type="entry name" value="PROTEIN NYNRIN-LIKE"/>
    <property type="match status" value="1"/>
</dbReference>
<dbReference type="OrthoDB" id="114011at2759"/>
<evidence type="ECO:0000256" key="1">
    <source>
        <dbReference type="SAM" id="MobiDB-lite"/>
    </source>
</evidence>
<evidence type="ECO:0000313" key="4">
    <source>
        <dbReference type="Proteomes" id="UP000198211"/>
    </source>
</evidence>
<keyword evidence="4" id="KW-1185">Reference proteome</keyword>
<protein>
    <submittedName>
        <fullName evidence="3">Reverse transcriptase</fullName>
    </submittedName>
</protein>
<dbReference type="Gene3D" id="3.30.420.10">
    <property type="entry name" value="Ribonuclease H-like superfamily/Ribonuclease H"/>
    <property type="match status" value="1"/>
</dbReference>
<feature type="non-terminal residue" evidence="3">
    <location>
        <position position="153"/>
    </location>
</feature>
<feature type="domain" description="Integrase catalytic" evidence="2">
    <location>
        <begin position="28"/>
        <end position="153"/>
    </location>
</feature>
<dbReference type="PANTHER" id="PTHR37984">
    <property type="entry name" value="PROTEIN CBG26694"/>
    <property type="match status" value="1"/>
</dbReference>
<dbReference type="GO" id="GO:0015074">
    <property type="term" value="P:DNA integration"/>
    <property type="evidence" value="ECO:0007669"/>
    <property type="project" value="InterPro"/>
</dbReference>
<name>A0A225UE81_9STRA</name>
<dbReference type="SUPFAM" id="SSF53098">
    <property type="entry name" value="Ribonuclease H-like"/>
    <property type="match status" value="1"/>
</dbReference>
<dbReference type="GO" id="GO:0003964">
    <property type="term" value="F:RNA-directed DNA polymerase activity"/>
    <property type="evidence" value="ECO:0007669"/>
    <property type="project" value="UniProtKB-KW"/>
</dbReference>
<gene>
    <name evidence="3" type="ORF">PHMEG_00040233</name>
</gene>
<organism evidence="3 4">
    <name type="scientific">Phytophthora megakarya</name>
    <dbReference type="NCBI Taxonomy" id="4795"/>
    <lineage>
        <taxon>Eukaryota</taxon>
        <taxon>Sar</taxon>
        <taxon>Stramenopiles</taxon>
        <taxon>Oomycota</taxon>
        <taxon>Peronosporomycetes</taxon>
        <taxon>Peronosporales</taxon>
        <taxon>Peronosporaceae</taxon>
        <taxon>Phytophthora</taxon>
    </lineage>
</organism>
<dbReference type="InterPro" id="IPR012337">
    <property type="entry name" value="RNaseH-like_sf"/>
</dbReference>
<dbReference type="InterPro" id="IPR001584">
    <property type="entry name" value="Integrase_cat-core"/>
</dbReference>
<comment type="caution">
    <text evidence="3">The sequence shown here is derived from an EMBL/GenBank/DDBJ whole genome shotgun (WGS) entry which is preliminary data.</text>
</comment>
<dbReference type="AlphaFoldDB" id="A0A225UE81"/>
<evidence type="ECO:0000313" key="3">
    <source>
        <dbReference type="EMBL" id="OWY91261.1"/>
    </source>
</evidence>
<evidence type="ECO:0000259" key="2">
    <source>
        <dbReference type="PROSITE" id="PS50994"/>
    </source>
</evidence>
<dbReference type="InterPro" id="IPR050951">
    <property type="entry name" value="Retrovirus_Pol_polyprotein"/>
</dbReference>